<accession>A0A7J7DH34</accession>
<sequence length="156" mass="17536">MTHVESHCLDARPRCVAIGIVSRLPSQKPALQLLKQATNDGIATNRELFDALVIDRDELGVKSSIVFDCLIRAYCELRRGDDALECFYMMKKNRILPKEGKLKKAKDFIGFMESLGVTPNIVTYNTIIQGYCSRVRFEAAHIILSTMKDRGVTPDS</sequence>
<reference evidence="4 5" key="1">
    <citation type="journal article" date="2020" name="Nat. Commun.">
        <title>Genome of Tripterygium wilfordii and identification of cytochrome P450 involved in triptolide biosynthesis.</title>
        <authorList>
            <person name="Tu L."/>
            <person name="Su P."/>
            <person name="Zhang Z."/>
            <person name="Gao L."/>
            <person name="Wang J."/>
            <person name="Hu T."/>
            <person name="Zhou J."/>
            <person name="Zhang Y."/>
            <person name="Zhao Y."/>
            <person name="Liu Y."/>
            <person name="Song Y."/>
            <person name="Tong Y."/>
            <person name="Lu Y."/>
            <person name="Yang J."/>
            <person name="Xu C."/>
            <person name="Jia M."/>
            <person name="Peters R.J."/>
            <person name="Huang L."/>
            <person name="Gao W."/>
        </authorList>
    </citation>
    <scope>NUCLEOTIDE SEQUENCE [LARGE SCALE GENOMIC DNA]</scope>
    <source>
        <strain evidence="5">cv. XIE 37</strain>
        <tissue evidence="4">Leaf</tissue>
    </source>
</reference>
<organism evidence="4 5">
    <name type="scientific">Tripterygium wilfordii</name>
    <name type="common">Thunder God vine</name>
    <dbReference type="NCBI Taxonomy" id="458696"/>
    <lineage>
        <taxon>Eukaryota</taxon>
        <taxon>Viridiplantae</taxon>
        <taxon>Streptophyta</taxon>
        <taxon>Embryophyta</taxon>
        <taxon>Tracheophyta</taxon>
        <taxon>Spermatophyta</taxon>
        <taxon>Magnoliopsida</taxon>
        <taxon>eudicotyledons</taxon>
        <taxon>Gunneridae</taxon>
        <taxon>Pentapetalae</taxon>
        <taxon>rosids</taxon>
        <taxon>fabids</taxon>
        <taxon>Celastrales</taxon>
        <taxon>Celastraceae</taxon>
        <taxon>Tripterygium</taxon>
    </lineage>
</organism>
<dbReference type="Proteomes" id="UP000593562">
    <property type="component" value="Unassembled WGS sequence"/>
</dbReference>
<dbReference type="EMBL" id="JAAARO010000007">
    <property type="protein sequence ID" value="KAF5745652.1"/>
    <property type="molecule type" value="Genomic_DNA"/>
</dbReference>
<dbReference type="Pfam" id="PF01535">
    <property type="entry name" value="PPR"/>
    <property type="match status" value="1"/>
</dbReference>
<dbReference type="PANTHER" id="PTHR47936:SF1">
    <property type="entry name" value="PENTATRICOPEPTIDE REPEAT-CONTAINING PROTEIN GUN1, CHLOROPLASTIC"/>
    <property type="match status" value="1"/>
</dbReference>
<dbReference type="InterPro" id="IPR002885">
    <property type="entry name" value="PPR_rpt"/>
</dbReference>
<dbReference type="PROSITE" id="PS51375">
    <property type="entry name" value="PPR"/>
    <property type="match status" value="2"/>
</dbReference>
<evidence type="ECO:0000256" key="1">
    <source>
        <dbReference type="ARBA" id="ARBA00007626"/>
    </source>
</evidence>
<proteinExistence type="inferred from homology"/>
<name>A0A7J7DH34_TRIWF</name>
<feature type="repeat" description="PPR" evidence="3">
    <location>
        <begin position="120"/>
        <end position="154"/>
    </location>
</feature>
<gene>
    <name evidence="4" type="ORF">HS088_TW07G01244</name>
</gene>
<dbReference type="InParanoid" id="A0A7J7DH34"/>
<comment type="caution">
    <text evidence="4">The sequence shown here is derived from an EMBL/GenBank/DDBJ whole genome shotgun (WGS) entry which is preliminary data.</text>
</comment>
<evidence type="ECO:0000313" key="4">
    <source>
        <dbReference type="EMBL" id="KAF5745652.1"/>
    </source>
</evidence>
<dbReference type="NCBIfam" id="TIGR00756">
    <property type="entry name" value="PPR"/>
    <property type="match status" value="2"/>
</dbReference>
<dbReference type="Pfam" id="PF13041">
    <property type="entry name" value="PPR_2"/>
    <property type="match status" value="1"/>
</dbReference>
<comment type="similarity">
    <text evidence="1">Belongs to the PPR family. P subfamily.</text>
</comment>
<dbReference type="InterPro" id="IPR011990">
    <property type="entry name" value="TPR-like_helical_dom_sf"/>
</dbReference>
<feature type="repeat" description="PPR" evidence="3">
    <location>
        <begin position="63"/>
        <end position="97"/>
    </location>
</feature>
<dbReference type="PANTHER" id="PTHR47936">
    <property type="entry name" value="PPR_LONG DOMAIN-CONTAINING PROTEIN"/>
    <property type="match status" value="1"/>
</dbReference>
<keyword evidence="2" id="KW-0677">Repeat</keyword>
<protein>
    <recommendedName>
        <fullName evidence="6">Pentatricopeptide repeat-containing protein</fullName>
    </recommendedName>
</protein>
<evidence type="ECO:0000313" key="5">
    <source>
        <dbReference type="Proteomes" id="UP000593562"/>
    </source>
</evidence>
<evidence type="ECO:0000256" key="2">
    <source>
        <dbReference type="ARBA" id="ARBA00022737"/>
    </source>
</evidence>
<evidence type="ECO:0000256" key="3">
    <source>
        <dbReference type="PROSITE-ProRule" id="PRU00708"/>
    </source>
</evidence>
<evidence type="ECO:0008006" key="6">
    <source>
        <dbReference type="Google" id="ProtNLM"/>
    </source>
</evidence>
<keyword evidence="5" id="KW-1185">Reference proteome</keyword>
<dbReference type="Gene3D" id="1.25.40.10">
    <property type="entry name" value="Tetratricopeptide repeat domain"/>
    <property type="match status" value="1"/>
</dbReference>
<dbReference type="AlphaFoldDB" id="A0A7J7DH34"/>